<keyword evidence="1 6" id="KW-0479">Metal-binding</keyword>
<evidence type="ECO:0000313" key="9">
    <source>
        <dbReference type="Proteomes" id="UP001597521"/>
    </source>
</evidence>
<organism evidence="8 9">
    <name type="scientific">Devosia albogilva</name>
    <dbReference type="NCBI Taxonomy" id="429726"/>
    <lineage>
        <taxon>Bacteria</taxon>
        <taxon>Pseudomonadati</taxon>
        <taxon>Pseudomonadota</taxon>
        <taxon>Alphaproteobacteria</taxon>
        <taxon>Hyphomicrobiales</taxon>
        <taxon>Devosiaceae</taxon>
        <taxon>Devosia</taxon>
    </lineage>
</organism>
<dbReference type="HAMAP" id="MF_02040">
    <property type="entry name" value="Mrp_NBP35"/>
    <property type="match status" value="1"/>
</dbReference>
<evidence type="ECO:0000256" key="6">
    <source>
        <dbReference type="HAMAP-Rule" id="MF_02040"/>
    </source>
</evidence>
<dbReference type="PANTHER" id="PTHR42961:SF2">
    <property type="entry name" value="IRON-SULFUR PROTEIN NUBPL"/>
    <property type="match status" value="1"/>
</dbReference>
<keyword evidence="9" id="KW-1185">Reference proteome</keyword>
<dbReference type="GO" id="GO:0005524">
    <property type="term" value="F:ATP binding"/>
    <property type="evidence" value="ECO:0007669"/>
    <property type="project" value="UniProtKB-KW"/>
</dbReference>
<dbReference type="Proteomes" id="UP001597521">
    <property type="component" value="Unassembled WGS sequence"/>
</dbReference>
<feature type="region of interest" description="Disordered" evidence="7">
    <location>
        <begin position="82"/>
        <end position="103"/>
    </location>
</feature>
<dbReference type="InterPro" id="IPR044304">
    <property type="entry name" value="NUBPL-like"/>
</dbReference>
<name>A0ABW5QMM0_9HYPH</name>
<dbReference type="Pfam" id="PF10609">
    <property type="entry name" value="ParA"/>
    <property type="match status" value="1"/>
</dbReference>
<evidence type="ECO:0000256" key="4">
    <source>
        <dbReference type="ARBA" id="ARBA00023004"/>
    </source>
</evidence>
<dbReference type="PANTHER" id="PTHR42961">
    <property type="entry name" value="IRON-SULFUR PROTEIN NUBPL"/>
    <property type="match status" value="1"/>
</dbReference>
<protein>
    <recommendedName>
        <fullName evidence="6">Iron-sulfur cluster carrier protein</fullName>
    </recommendedName>
</protein>
<dbReference type="EMBL" id="JBHUNP010000001">
    <property type="protein sequence ID" value="MFD2648564.1"/>
    <property type="molecule type" value="Genomic_DNA"/>
</dbReference>
<feature type="binding site" evidence="6">
    <location>
        <begin position="115"/>
        <end position="122"/>
    </location>
    <ligand>
        <name>ATP</name>
        <dbReference type="ChEBI" id="CHEBI:30616"/>
    </ligand>
</feature>
<dbReference type="CDD" id="cd02037">
    <property type="entry name" value="Mrp_NBP35"/>
    <property type="match status" value="1"/>
</dbReference>
<keyword evidence="3 6" id="KW-0067">ATP-binding</keyword>
<dbReference type="InterPro" id="IPR027417">
    <property type="entry name" value="P-loop_NTPase"/>
</dbReference>
<dbReference type="RefSeq" id="WP_386833773.1">
    <property type="nucleotide sequence ID" value="NZ_JBHUNP010000001.1"/>
</dbReference>
<dbReference type="InterPro" id="IPR000808">
    <property type="entry name" value="Mrp-like_CS"/>
</dbReference>
<comment type="caution">
    <text evidence="8">The sequence shown here is derived from an EMBL/GenBank/DDBJ whole genome shotgun (WGS) entry which is preliminary data.</text>
</comment>
<evidence type="ECO:0000256" key="7">
    <source>
        <dbReference type="SAM" id="MobiDB-lite"/>
    </source>
</evidence>
<evidence type="ECO:0000256" key="3">
    <source>
        <dbReference type="ARBA" id="ARBA00022840"/>
    </source>
</evidence>
<keyword evidence="2 6" id="KW-0547">Nucleotide-binding</keyword>
<evidence type="ECO:0000313" key="8">
    <source>
        <dbReference type="EMBL" id="MFD2648564.1"/>
    </source>
</evidence>
<gene>
    <name evidence="8" type="ORF">ACFSX5_12260</name>
</gene>
<dbReference type="InterPro" id="IPR033756">
    <property type="entry name" value="YlxH/NBP35"/>
</dbReference>
<keyword evidence="5 6" id="KW-0411">Iron-sulfur</keyword>
<dbReference type="SUPFAM" id="SSF52540">
    <property type="entry name" value="P-loop containing nucleoside triphosphate hydrolases"/>
    <property type="match status" value="1"/>
</dbReference>
<evidence type="ECO:0000256" key="2">
    <source>
        <dbReference type="ARBA" id="ARBA00022741"/>
    </source>
</evidence>
<keyword evidence="4 6" id="KW-0408">Iron</keyword>
<reference evidence="9" key="1">
    <citation type="journal article" date="2019" name="Int. J. Syst. Evol. Microbiol.">
        <title>The Global Catalogue of Microorganisms (GCM) 10K type strain sequencing project: providing services to taxonomists for standard genome sequencing and annotation.</title>
        <authorList>
            <consortium name="The Broad Institute Genomics Platform"/>
            <consortium name="The Broad Institute Genome Sequencing Center for Infectious Disease"/>
            <person name="Wu L."/>
            <person name="Ma J."/>
        </authorList>
    </citation>
    <scope>NUCLEOTIDE SEQUENCE [LARGE SCALE GENOMIC DNA]</scope>
    <source>
        <strain evidence="9">CCM 7427</strain>
    </source>
</reference>
<comment type="subunit">
    <text evidence="6">Homodimer.</text>
</comment>
<sequence length="375" mass="38956">MSDPDLAARIKSALAAVEIPGGADLAGYAGLSEIIVTPGAVAFAISVAQGMEAAFGPAREQAIAVAQREAPGRKVMVSITSEKQTGGPRFSHGTPQPPGKTPVPGVRHIIAVGSGKGGVGKSTTAVNLALAFAAEGLRTGILDADLYGPSIPKLLGLEGRPAIREDGIFTPHGAYGLKAMSIGSMLTKDQAVVWRGPMATSALRQLLRETDWGELDVLVVDLPPGTGDIHISLFQQVTLDGAVIVSTPQDLALIDAKKAVDMMQRMGVRLLGLVENMSYFIAPDTGRRYDIFGTGGAERAAAELGMPFLGAIPLVMSIREDSDAGRPPLVAEPDGPEAKAFRQIARAVLASAGSDPFATITEWASAADGKAYRDL</sequence>
<dbReference type="Gene3D" id="3.40.50.300">
    <property type="entry name" value="P-loop containing nucleotide triphosphate hydrolases"/>
    <property type="match status" value="1"/>
</dbReference>
<evidence type="ECO:0000256" key="5">
    <source>
        <dbReference type="ARBA" id="ARBA00023014"/>
    </source>
</evidence>
<evidence type="ECO:0000256" key="1">
    <source>
        <dbReference type="ARBA" id="ARBA00022723"/>
    </source>
</evidence>
<keyword evidence="6" id="KW-0378">Hydrolase</keyword>
<comment type="similarity">
    <text evidence="6">Belongs to the Mrp/NBP35 ATP-binding proteins family.</text>
</comment>
<comment type="function">
    <text evidence="6">Binds and transfers iron-sulfur (Fe-S) clusters to target apoproteins. Can hydrolyze ATP.</text>
</comment>
<dbReference type="InterPro" id="IPR019591">
    <property type="entry name" value="Mrp/NBP35_ATP-bd"/>
</dbReference>
<proteinExistence type="inferred from homology"/>
<dbReference type="PROSITE" id="PS01215">
    <property type="entry name" value="MRP"/>
    <property type="match status" value="1"/>
</dbReference>
<accession>A0ABW5QMM0</accession>